<dbReference type="RefSeq" id="WP_054343037.1">
    <property type="nucleotide sequence ID" value="NZ_FTOE01000001.1"/>
</dbReference>
<evidence type="ECO:0000313" key="5">
    <source>
        <dbReference type="EMBL" id="SIS46665.1"/>
    </source>
</evidence>
<dbReference type="Proteomes" id="UP000185999">
    <property type="component" value="Unassembled WGS sequence"/>
</dbReference>
<evidence type="ECO:0000256" key="1">
    <source>
        <dbReference type="ARBA" id="ARBA00002397"/>
    </source>
</evidence>
<dbReference type="InterPro" id="IPR036679">
    <property type="entry name" value="FlgN-like_sf"/>
</dbReference>
<dbReference type="AlphaFoldDB" id="A0A1N7JBG1"/>
<comment type="similarity">
    <text evidence="2">Belongs to the FlgN family.</text>
</comment>
<comment type="function">
    <text evidence="1">Required for the efficient initiation of filament assembly.</text>
</comment>
<dbReference type="Gene3D" id="1.20.58.300">
    <property type="entry name" value="FlgN-like"/>
    <property type="match status" value="1"/>
</dbReference>
<evidence type="ECO:0000256" key="2">
    <source>
        <dbReference type="ARBA" id="ARBA00007703"/>
    </source>
</evidence>
<reference evidence="6" key="1">
    <citation type="submission" date="2017-01" db="EMBL/GenBank/DDBJ databases">
        <authorList>
            <person name="Varghese N."/>
            <person name="Submissions S."/>
        </authorList>
    </citation>
    <scope>NUCLEOTIDE SEQUENCE [LARGE SCALE GENOMIC DNA]</scope>
    <source>
        <strain evidence="6">DSM 22306</strain>
    </source>
</reference>
<keyword evidence="5" id="KW-0282">Flagellum</keyword>
<name>A0A1N7JBG1_9GAMM</name>
<keyword evidence="5" id="KW-0966">Cell projection</keyword>
<evidence type="ECO:0000313" key="6">
    <source>
        <dbReference type="Proteomes" id="UP000185999"/>
    </source>
</evidence>
<dbReference type="STRING" id="619304.SAMN05421760_101901"/>
<organism evidence="5 6">
    <name type="scientific">Neptunomonas antarctica</name>
    <dbReference type="NCBI Taxonomy" id="619304"/>
    <lineage>
        <taxon>Bacteria</taxon>
        <taxon>Pseudomonadati</taxon>
        <taxon>Pseudomonadota</taxon>
        <taxon>Gammaproteobacteria</taxon>
        <taxon>Oceanospirillales</taxon>
        <taxon>Oceanospirillaceae</taxon>
        <taxon>Neptunomonas</taxon>
    </lineage>
</organism>
<proteinExistence type="inferred from homology"/>
<accession>A0A1N7JBG1</accession>
<dbReference type="Pfam" id="PF05130">
    <property type="entry name" value="FlgN"/>
    <property type="match status" value="1"/>
</dbReference>
<evidence type="ECO:0000256" key="4">
    <source>
        <dbReference type="SAM" id="Coils"/>
    </source>
</evidence>
<dbReference type="SUPFAM" id="SSF140566">
    <property type="entry name" value="FlgN-like"/>
    <property type="match status" value="1"/>
</dbReference>
<dbReference type="OrthoDB" id="6119092at2"/>
<dbReference type="GO" id="GO:0044780">
    <property type="term" value="P:bacterial-type flagellum assembly"/>
    <property type="evidence" value="ECO:0007669"/>
    <property type="project" value="InterPro"/>
</dbReference>
<keyword evidence="4" id="KW-0175">Coiled coil</keyword>
<sequence>MTDFSSTVSAINALAYEGIAILSSLKKLLDEELDALKSRNIDVIQKLNDQKKEVLIQFDQNNQARAEHLVTAGFSVSKEGLESLLAQTSDQTLVTQFRNHWSTLETTLKTTMDANLRNEQVLMRNSQNVNKLLTILRGQKPTNSLYTAKGAKGNYTGQSHLGKA</sequence>
<gene>
    <name evidence="5" type="ORF">SAMN05421760_101901</name>
</gene>
<keyword evidence="5" id="KW-0969">Cilium</keyword>
<evidence type="ECO:0000256" key="3">
    <source>
        <dbReference type="ARBA" id="ARBA00022795"/>
    </source>
</evidence>
<keyword evidence="6" id="KW-1185">Reference proteome</keyword>
<dbReference type="EMBL" id="FTOE01000001">
    <property type="protein sequence ID" value="SIS46665.1"/>
    <property type="molecule type" value="Genomic_DNA"/>
</dbReference>
<dbReference type="InterPro" id="IPR007809">
    <property type="entry name" value="FlgN-like"/>
</dbReference>
<protein>
    <submittedName>
        <fullName evidence="5">Flagellar biosynthesis/type III secretory pathway chaperone</fullName>
    </submittedName>
</protein>
<keyword evidence="3" id="KW-1005">Bacterial flagellum biogenesis</keyword>
<feature type="coiled-coil region" evidence="4">
    <location>
        <begin position="19"/>
        <end position="53"/>
    </location>
</feature>